<sequence length="322" mass="36447">MKTVSNTVLFFVIPLVVFGVLAGFRTGVQENGDFSFGENDSTLTIYEHNQPVLSIVHGRMDPPEGIDSKYWRSNYIHPIFGLDGEKLTEDFPEDHPHHRGLFWTWPDVTFGTKSIDPWALDGARQLFRKWYHKEAGEEQATISFESGWRLDEGWKSFVEEFISITIHKSDEIGRSIDFTLRFQNVSAKEVTLRGRGETGYGGFNIRPVGSRPGNKITTAEGVMEDDALVVDSGWADYSSLISDDTYAGLSVFQHPGNPGFPHSGWILRHYGFLGASWPQYERLALNPGQTFELKYRVFVHRGDADLAGVEKKFENFVRESSP</sequence>
<organism evidence="1 2">
    <name type="scientific">Fodinibius roseus</name>
    <dbReference type="NCBI Taxonomy" id="1194090"/>
    <lineage>
        <taxon>Bacteria</taxon>
        <taxon>Pseudomonadati</taxon>
        <taxon>Balneolota</taxon>
        <taxon>Balneolia</taxon>
        <taxon>Balneolales</taxon>
        <taxon>Balneolaceae</taxon>
        <taxon>Fodinibius</taxon>
    </lineage>
</organism>
<protein>
    <submittedName>
        <fullName evidence="1">Methane oxygenase PmoA</fullName>
    </submittedName>
</protein>
<gene>
    <name evidence="1" type="ORF">SAMN05443144_101346</name>
</gene>
<dbReference type="OrthoDB" id="2540540at2"/>
<name>A0A1M4TPG3_9BACT</name>
<proteinExistence type="predicted"/>
<dbReference type="Pfam" id="PF14100">
    <property type="entry name" value="DUF6807"/>
    <property type="match status" value="1"/>
</dbReference>
<dbReference type="Proteomes" id="UP000184041">
    <property type="component" value="Unassembled WGS sequence"/>
</dbReference>
<keyword evidence="2" id="KW-1185">Reference proteome</keyword>
<dbReference type="RefSeq" id="WP_073059072.1">
    <property type="nucleotide sequence ID" value="NZ_FQUS01000001.1"/>
</dbReference>
<dbReference type="EMBL" id="FQUS01000001">
    <property type="protein sequence ID" value="SHE46177.1"/>
    <property type="molecule type" value="Genomic_DNA"/>
</dbReference>
<reference evidence="1 2" key="1">
    <citation type="submission" date="2016-11" db="EMBL/GenBank/DDBJ databases">
        <authorList>
            <person name="Jaros S."/>
            <person name="Januszkiewicz K."/>
            <person name="Wedrychowicz H."/>
        </authorList>
    </citation>
    <scope>NUCLEOTIDE SEQUENCE [LARGE SCALE GENOMIC DNA]</scope>
    <source>
        <strain evidence="1 2">DSM 21986</strain>
    </source>
</reference>
<evidence type="ECO:0000313" key="1">
    <source>
        <dbReference type="EMBL" id="SHE46177.1"/>
    </source>
</evidence>
<dbReference type="AlphaFoldDB" id="A0A1M4TPG3"/>
<accession>A0A1M4TPG3</accession>
<dbReference type="InterPro" id="IPR029475">
    <property type="entry name" value="DUF6807"/>
</dbReference>
<evidence type="ECO:0000313" key="2">
    <source>
        <dbReference type="Proteomes" id="UP000184041"/>
    </source>
</evidence>
<dbReference type="STRING" id="1194090.SAMN05443144_101346"/>